<dbReference type="EMBL" id="JACEIK010010295">
    <property type="protein sequence ID" value="MCE3215109.1"/>
    <property type="molecule type" value="Genomic_DNA"/>
</dbReference>
<keyword evidence="2" id="KW-1185">Reference proteome</keyword>
<sequence length="125" mass="13484">MSGMSCQRGSGLGKISNTLVHWIVLCARSQNVQNLSNTLAIWLVQHTRGKTSKEIQAKFAGPVVGHITNISRREDPSGHQVQPPSGLHSEVGTLDPRLVVDPGDPTSLFLPQSVTICILGPKLRL</sequence>
<organism evidence="1 2">
    <name type="scientific">Datura stramonium</name>
    <name type="common">Jimsonweed</name>
    <name type="synonym">Common thornapple</name>
    <dbReference type="NCBI Taxonomy" id="4076"/>
    <lineage>
        <taxon>Eukaryota</taxon>
        <taxon>Viridiplantae</taxon>
        <taxon>Streptophyta</taxon>
        <taxon>Embryophyta</taxon>
        <taxon>Tracheophyta</taxon>
        <taxon>Spermatophyta</taxon>
        <taxon>Magnoliopsida</taxon>
        <taxon>eudicotyledons</taxon>
        <taxon>Gunneridae</taxon>
        <taxon>Pentapetalae</taxon>
        <taxon>asterids</taxon>
        <taxon>lamiids</taxon>
        <taxon>Solanales</taxon>
        <taxon>Solanaceae</taxon>
        <taxon>Solanoideae</taxon>
        <taxon>Datureae</taxon>
        <taxon>Datura</taxon>
    </lineage>
</organism>
<proteinExistence type="predicted"/>
<accession>A0ABS8WU42</accession>
<evidence type="ECO:0000313" key="2">
    <source>
        <dbReference type="Proteomes" id="UP000823775"/>
    </source>
</evidence>
<name>A0ABS8WU42_DATST</name>
<comment type="caution">
    <text evidence="1">The sequence shown here is derived from an EMBL/GenBank/DDBJ whole genome shotgun (WGS) entry which is preliminary data.</text>
</comment>
<protein>
    <submittedName>
        <fullName evidence="1">Uncharacterized protein</fullName>
    </submittedName>
</protein>
<gene>
    <name evidence="1" type="ORF">HAX54_000828</name>
</gene>
<reference evidence="1 2" key="1">
    <citation type="journal article" date="2021" name="BMC Genomics">
        <title>Datura genome reveals duplications of psychoactive alkaloid biosynthetic genes and high mutation rate following tissue culture.</title>
        <authorList>
            <person name="Rajewski A."/>
            <person name="Carter-House D."/>
            <person name="Stajich J."/>
            <person name="Litt A."/>
        </authorList>
    </citation>
    <scope>NUCLEOTIDE SEQUENCE [LARGE SCALE GENOMIC DNA]</scope>
    <source>
        <strain evidence="1">AR-01</strain>
    </source>
</reference>
<evidence type="ECO:0000313" key="1">
    <source>
        <dbReference type="EMBL" id="MCE3215109.1"/>
    </source>
</evidence>
<dbReference type="Proteomes" id="UP000823775">
    <property type="component" value="Unassembled WGS sequence"/>
</dbReference>